<comment type="similarity">
    <text evidence="1">Belongs to the CdaR family.</text>
</comment>
<evidence type="ECO:0000256" key="1">
    <source>
        <dbReference type="ARBA" id="ARBA00006754"/>
    </source>
</evidence>
<evidence type="ECO:0000313" key="3">
    <source>
        <dbReference type="EMBL" id="GHD37543.1"/>
    </source>
</evidence>
<dbReference type="Pfam" id="PF17853">
    <property type="entry name" value="GGDEF_2"/>
    <property type="match status" value="1"/>
</dbReference>
<dbReference type="SUPFAM" id="SSF55781">
    <property type="entry name" value="GAF domain-like"/>
    <property type="match status" value="1"/>
</dbReference>
<reference evidence="3 4" key="1">
    <citation type="journal article" date="2014" name="Int. J. Syst. Evol. Microbiol.">
        <title>Complete genome sequence of Corynebacterium casei LMG S-19264T (=DSM 44701T), isolated from a smear-ripened cheese.</title>
        <authorList>
            <consortium name="US DOE Joint Genome Institute (JGI-PGF)"/>
            <person name="Walter F."/>
            <person name="Albersmeier A."/>
            <person name="Kalinowski J."/>
            <person name="Ruckert C."/>
        </authorList>
    </citation>
    <scope>NUCLEOTIDE SEQUENCE [LARGE SCALE GENOMIC DNA]</scope>
    <source>
        <strain evidence="3 4">KCTC 19473</strain>
    </source>
</reference>
<accession>A0A919CN30</accession>
<dbReference type="InterPro" id="IPR041522">
    <property type="entry name" value="CdaR_GGDEF"/>
</dbReference>
<dbReference type="InterPro" id="IPR003018">
    <property type="entry name" value="GAF"/>
</dbReference>
<dbReference type="InterPro" id="IPR042070">
    <property type="entry name" value="PucR_C-HTH_sf"/>
</dbReference>
<name>A0A919CN30_9ACTN</name>
<dbReference type="Proteomes" id="UP000654947">
    <property type="component" value="Unassembled WGS sequence"/>
</dbReference>
<dbReference type="AlphaFoldDB" id="A0A919CN30"/>
<sequence length="623" mass="67909">MRLDEAAQRAVIDLLRRLETGEQPGPEEAREFLGPTGEELTAQFQRTSALVGRLRRRERELLALITSTHDLVQIHDVQAVLNRLVGRAHDLIGTEVTYMSLYDSRTDELFVRASRGTVSPLFPGLRVPAGVGIASRVVHTLAPQWVADYWGTADFSHDPEIDRAITDEHLRSILGVPVSADGEILGVLFAADRSARSFGRDEIALLSAFADQAALILRTARLFSEATEAAQRAEKHADDTATAAQVHEQLTTLVLSGHSPREMAATLSGALGRPVCVADRDLALLASAPEEAEVWWRSGSLIPEAVRAAERSRVSGRCAHVGSHGLATVAAVVAGSAFLGLVLVGEAQAPPTELEQLTIERSAQILALLTMRQDALTDAEERVRGELALDLLSGSGETESLERRARARGIELDRPWTVVALPVPDERRHALLRSLSGGRGWLAAAQEDGVAVLAPVDGPRELAEQVRARARQTERAPVIAVAGLAQGPASLPEVARETWDCAQLLPHLTDEDGIFLTEEYEPYLSMFGTDGRRARRFAERLLGPVIDWDSKHGTELTDTLITYVDHGAGVTRTARALFVHPNTVKQRLERLTALLGPNWQSPESLFRLGVAARLHRIRTKRPC</sequence>
<dbReference type="Pfam" id="PF13185">
    <property type="entry name" value="GAF_2"/>
    <property type="match status" value="1"/>
</dbReference>
<dbReference type="Gene3D" id="1.10.10.2840">
    <property type="entry name" value="PucR C-terminal helix-turn-helix domain"/>
    <property type="match status" value="1"/>
</dbReference>
<feature type="domain" description="GAF" evidence="2">
    <location>
        <begin position="76"/>
        <end position="227"/>
    </location>
</feature>
<dbReference type="EMBL" id="BMXL01000050">
    <property type="protein sequence ID" value="GHD37543.1"/>
    <property type="molecule type" value="Genomic_DNA"/>
</dbReference>
<comment type="caution">
    <text evidence="3">The sequence shown here is derived from an EMBL/GenBank/DDBJ whole genome shotgun (WGS) entry which is preliminary data.</text>
</comment>
<proteinExistence type="inferred from homology"/>
<dbReference type="PANTHER" id="PTHR33744">
    <property type="entry name" value="CARBOHYDRATE DIACID REGULATOR"/>
    <property type="match status" value="1"/>
</dbReference>
<gene>
    <name evidence="3" type="ORF">GCM10007147_45640</name>
</gene>
<dbReference type="PANTHER" id="PTHR33744:SF1">
    <property type="entry name" value="DNA-BINDING TRANSCRIPTIONAL ACTIVATOR ADER"/>
    <property type="match status" value="1"/>
</dbReference>
<evidence type="ECO:0000313" key="4">
    <source>
        <dbReference type="Proteomes" id="UP000654947"/>
    </source>
</evidence>
<dbReference type="InterPro" id="IPR051448">
    <property type="entry name" value="CdaR-like_regulators"/>
</dbReference>
<evidence type="ECO:0000259" key="2">
    <source>
        <dbReference type="SMART" id="SM00065"/>
    </source>
</evidence>
<dbReference type="InterPro" id="IPR029016">
    <property type="entry name" value="GAF-like_dom_sf"/>
</dbReference>
<dbReference type="Pfam" id="PF13556">
    <property type="entry name" value="HTH_30"/>
    <property type="match status" value="1"/>
</dbReference>
<dbReference type="SMART" id="SM00065">
    <property type="entry name" value="GAF"/>
    <property type="match status" value="1"/>
</dbReference>
<dbReference type="Gene3D" id="3.30.450.40">
    <property type="match status" value="1"/>
</dbReference>
<protein>
    <recommendedName>
        <fullName evidence="2">GAF domain-containing protein</fullName>
    </recommendedName>
</protein>
<organism evidence="3 4">
    <name type="scientific">Nocardiopsis kunsanensis</name>
    <dbReference type="NCBI Taxonomy" id="141693"/>
    <lineage>
        <taxon>Bacteria</taxon>
        <taxon>Bacillati</taxon>
        <taxon>Actinomycetota</taxon>
        <taxon>Actinomycetes</taxon>
        <taxon>Streptosporangiales</taxon>
        <taxon>Nocardiopsidaceae</taxon>
        <taxon>Nocardiopsis</taxon>
    </lineage>
</organism>
<dbReference type="InterPro" id="IPR025736">
    <property type="entry name" value="PucR_C-HTH_dom"/>
</dbReference>
<keyword evidence="4" id="KW-1185">Reference proteome</keyword>